<protein>
    <recommendedName>
        <fullName evidence="1">F-box domain-containing protein</fullName>
    </recommendedName>
</protein>
<feature type="domain" description="F-box" evidence="1">
    <location>
        <begin position="1"/>
        <end position="44"/>
    </location>
</feature>
<dbReference type="AlphaFoldDB" id="A0A165N3E8"/>
<evidence type="ECO:0000313" key="3">
    <source>
        <dbReference type="Proteomes" id="UP000077266"/>
    </source>
</evidence>
<dbReference type="InParanoid" id="A0A165N3E8"/>
<name>A0A165N3E8_EXIGL</name>
<dbReference type="OrthoDB" id="421226at2759"/>
<keyword evidence="3" id="KW-1185">Reference proteome</keyword>
<proteinExistence type="predicted"/>
<accession>A0A165N3E8</accession>
<dbReference type="Proteomes" id="UP000077266">
    <property type="component" value="Unassembled WGS sequence"/>
</dbReference>
<organism evidence="2 3">
    <name type="scientific">Exidia glandulosa HHB12029</name>
    <dbReference type="NCBI Taxonomy" id="1314781"/>
    <lineage>
        <taxon>Eukaryota</taxon>
        <taxon>Fungi</taxon>
        <taxon>Dikarya</taxon>
        <taxon>Basidiomycota</taxon>
        <taxon>Agaricomycotina</taxon>
        <taxon>Agaricomycetes</taxon>
        <taxon>Auriculariales</taxon>
        <taxon>Exidiaceae</taxon>
        <taxon>Exidia</taxon>
    </lineage>
</organism>
<dbReference type="InterPro" id="IPR036047">
    <property type="entry name" value="F-box-like_dom_sf"/>
</dbReference>
<sequence>MDLVDDLLHSVYDHIYILDLVKLRLVSKRWDALALDHPNYWRNLFLRATTPGAIQFFFSRLSRSHRRPIDVHVVFPDDENVAVAQDPEHYRAVYTVVATHMDHITSLNLCGPVHHCSDIFGVVRHAAPLLNDLTVNLQLPCRGADAQRQDITLPGDLLHDFAPFLRIIFLHNVILDAYSPPCVACVTKASVVYTGGFEVTIPHLPTWFSKATALAMGGSLSIESASPQSTRSWQAIEDFTFHNNVAWWHVYSLAGCGHRVRYFDWGFDMLDSVHQRLTGSLSYSRRRERVLSDCGIREHHLWRKEVVR</sequence>
<dbReference type="InterPro" id="IPR001810">
    <property type="entry name" value="F-box_dom"/>
</dbReference>
<evidence type="ECO:0000259" key="1">
    <source>
        <dbReference type="PROSITE" id="PS50181"/>
    </source>
</evidence>
<dbReference type="Gene3D" id="1.20.1280.50">
    <property type="match status" value="1"/>
</dbReference>
<gene>
    <name evidence="2" type="ORF">EXIGLDRAFT_762015</name>
</gene>
<reference evidence="2 3" key="1">
    <citation type="journal article" date="2016" name="Mol. Biol. Evol.">
        <title>Comparative Genomics of Early-Diverging Mushroom-Forming Fungi Provides Insights into the Origins of Lignocellulose Decay Capabilities.</title>
        <authorList>
            <person name="Nagy L.G."/>
            <person name="Riley R."/>
            <person name="Tritt A."/>
            <person name="Adam C."/>
            <person name="Daum C."/>
            <person name="Floudas D."/>
            <person name="Sun H."/>
            <person name="Yadav J.S."/>
            <person name="Pangilinan J."/>
            <person name="Larsson K.H."/>
            <person name="Matsuura K."/>
            <person name="Barry K."/>
            <person name="Labutti K."/>
            <person name="Kuo R."/>
            <person name="Ohm R.A."/>
            <person name="Bhattacharya S.S."/>
            <person name="Shirouzu T."/>
            <person name="Yoshinaga Y."/>
            <person name="Martin F.M."/>
            <person name="Grigoriev I.V."/>
            <person name="Hibbett D.S."/>
        </authorList>
    </citation>
    <scope>NUCLEOTIDE SEQUENCE [LARGE SCALE GENOMIC DNA]</scope>
    <source>
        <strain evidence="2 3">HHB12029</strain>
    </source>
</reference>
<dbReference type="EMBL" id="KV425903">
    <property type="protein sequence ID" value="KZW00151.1"/>
    <property type="molecule type" value="Genomic_DNA"/>
</dbReference>
<dbReference type="SUPFAM" id="SSF81383">
    <property type="entry name" value="F-box domain"/>
    <property type="match status" value="1"/>
</dbReference>
<evidence type="ECO:0000313" key="2">
    <source>
        <dbReference type="EMBL" id="KZW00151.1"/>
    </source>
</evidence>
<dbReference type="PROSITE" id="PS50181">
    <property type="entry name" value="FBOX"/>
    <property type="match status" value="1"/>
</dbReference>